<dbReference type="PANTHER" id="PTHR43190">
    <property type="entry name" value="N-ACETYL-D-GLUCOSAMINE KINASE"/>
    <property type="match status" value="1"/>
</dbReference>
<dbReference type="InterPro" id="IPR002731">
    <property type="entry name" value="ATPase_BadF"/>
</dbReference>
<dbReference type="SUPFAM" id="SSF53067">
    <property type="entry name" value="Actin-like ATPase domain"/>
    <property type="match status" value="2"/>
</dbReference>
<dbReference type="InterPro" id="IPR052519">
    <property type="entry name" value="Euk-type_GlcNAc_Kinase"/>
</dbReference>
<dbReference type="Pfam" id="PF01869">
    <property type="entry name" value="BcrAD_BadFG"/>
    <property type="match status" value="1"/>
</dbReference>
<dbReference type="EMBL" id="CP047656">
    <property type="protein sequence ID" value="QHJ12619.1"/>
    <property type="molecule type" value="Genomic_DNA"/>
</dbReference>
<feature type="domain" description="ATPase BadF/BadG/BcrA/BcrD type" evidence="1">
    <location>
        <begin position="7"/>
        <end position="255"/>
    </location>
</feature>
<dbReference type="Proteomes" id="UP000464524">
    <property type="component" value="Chromosome"/>
</dbReference>
<dbReference type="OrthoDB" id="9816014at2"/>
<protein>
    <submittedName>
        <fullName evidence="2">Glucosamine kinase GspK</fullName>
        <ecNumber evidence="2">2.7.1.8</ecNumber>
    </submittedName>
</protein>
<dbReference type="AlphaFoldDB" id="A0A857JKM8"/>
<accession>A0A857JKM8</accession>
<gene>
    <name evidence="2" type="ORF">FX988_02877</name>
</gene>
<dbReference type="GO" id="GO:0047931">
    <property type="term" value="F:glucosamine kinase activity"/>
    <property type="evidence" value="ECO:0007669"/>
    <property type="project" value="UniProtKB-EC"/>
</dbReference>
<name>A0A857JKM8_9ALTE</name>
<evidence type="ECO:0000313" key="2">
    <source>
        <dbReference type="EMBL" id="QHJ12619.1"/>
    </source>
</evidence>
<keyword evidence="3" id="KW-1185">Reference proteome</keyword>
<reference evidence="2 3" key="1">
    <citation type="submission" date="2019-12" db="EMBL/GenBank/DDBJ databases">
        <title>Genome sequencing and assembly of endphytes of Porphyra tenera.</title>
        <authorList>
            <person name="Park J.M."/>
            <person name="Shin R."/>
            <person name="Jo S.H."/>
        </authorList>
    </citation>
    <scope>NUCLEOTIDE SEQUENCE [LARGE SCALE GENOMIC DNA]</scope>
    <source>
        <strain evidence="2 3">GPM4</strain>
    </source>
</reference>
<proteinExistence type="predicted"/>
<keyword evidence="2" id="KW-0418">Kinase</keyword>
<dbReference type="EC" id="2.7.1.8" evidence="2"/>
<dbReference type="KEGG" id="pmes:FX988_02877"/>
<dbReference type="CDD" id="cd24082">
    <property type="entry name" value="ASKHA_NBD_GspK-like"/>
    <property type="match status" value="1"/>
</dbReference>
<sequence>MSIQYILGLDGGGTKTVARLVNLRTSMQWQVNAGATSLSNDYSLALSSITDACEQLLAQSGCNGEQVSAVFGVAGAGDKSLVAKLQRDLPLHFAQLKVVSDAKTSLYGANAGQPVAVVALGTGSVGMRMDENRTEKMIGGWGFCIGDEGGGAKLGYLAVQKLLLEMDLNGVAKSTLSLYVASQIGYSRHSILQWLALAKPADFAKLAPHIFSLKDECVVALEVLTAHVTMIEKLIKRTCGSSNLPLVLLGGLAEPSQALLSETYRNLIMPSKGNSLDGACLLAKQLCTPVITN</sequence>
<evidence type="ECO:0000313" key="3">
    <source>
        <dbReference type="Proteomes" id="UP000464524"/>
    </source>
</evidence>
<dbReference type="PANTHER" id="PTHR43190:SF3">
    <property type="entry name" value="N-ACETYL-D-GLUCOSAMINE KINASE"/>
    <property type="match status" value="1"/>
</dbReference>
<keyword evidence="2" id="KW-0808">Transferase</keyword>
<dbReference type="Gene3D" id="3.30.420.40">
    <property type="match status" value="2"/>
</dbReference>
<dbReference type="RefSeq" id="WP_160180810.1">
    <property type="nucleotide sequence ID" value="NZ_CP047656.1"/>
</dbReference>
<organism evidence="2 3">
    <name type="scientific">Paraglaciecola mesophila</name>
    <dbReference type="NCBI Taxonomy" id="197222"/>
    <lineage>
        <taxon>Bacteria</taxon>
        <taxon>Pseudomonadati</taxon>
        <taxon>Pseudomonadota</taxon>
        <taxon>Gammaproteobacteria</taxon>
        <taxon>Alteromonadales</taxon>
        <taxon>Alteromonadaceae</taxon>
        <taxon>Paraglaciecola</taxon>
    </lineage>
</organism>
<evidence type="ECO:0000259" key="1">
    <source>
        <dbReference type="Pfam" id="PF01869"/>
    </source>
</evidence>
<dbReference type="InterPro" id="IPR043129">
    <property type="entry name" value="ATPase_NBD"/>
</dbReference>